<organism evidence="1 2">
    <name type="scientific">Ktedonospora formicarum</name>
    <dbReference type="NCBI Taxonomy" id="2778364"/>
    <lineage>
        <taxon>Bacteria</taxon>
        <taxon>Bacillati</taxon>
        <taxon>Chloroflexota</taxon>
        <taxon>Ktedonobacteria</taxon>
        <taxon>Ktedonobacterales</taxon>
        <taxon>Ktedonobacteraceae</taxon>
        <taxon>Ktedonospora</taxon>
    </lineage>
</organism>
<dbReference type="EMBL" id="BNJF01000009">
    <property type="protein sequence ID" value="GHO50875.1"/>
    <property type="molecule type" value="Genomic_DNA"/>
</dbReference>
<evidence type="ECO:0000313" key="2">
    <source>
        <dbReference type="Proteomes" id="UP000612362"/>
    </source>
</evidence>
<evidence type="ECO:0000313" key="1">
    <source>
        <dbReference type="EMBL" id="GHO50875.1"/>
    </source>
</evidence>
<accession>A0A8J3MWZ0</accession>
<protein>
    <submittedName>
        <fullName evidence="1">Uncharacterized protein</fullName>
    </submittedName>
</protein>
<dbReference type="Proteomes" id="UP000612362">
    <property type="component" value="Unassembled WGS sequence"/>
</dbReference>
<comment type="caution">
    <text evidence="1">The sequence shown here is derived from an EMBL/GenBank/DDBJ whole genome shotgun (WGS) entry which is preliminary data.</text>
</comment>
<gene>
    <name evidence="1" type="ORF">KSX_90380</name>
</gene>
<sequence>MSQPPHALTDSEWSRLIALVGSNDLDGIRDFFKAMPTERSNAILLQLLTNMVGVVAHRSRVDALVIMDFLREVL</sequence>
<reference evidence="1" key="1">
    <citation type="submission" date="2020-10" db="EMBL/GenBank/DDBJ databases">
        <title>Taxonomic study of unclassified bacteria belonging to the class Ktedonobacteria.</title>
        <authorList>
            <person name="Yabe S."/>
            <person name="Wang C.M."/>
            <person name="Zheng Y."/>
            <person name="Sakai Y."/>
            <person name="Cavaletti L."/>
            <person name="Monciardini P."/>
            <person name="Donadio S."/>
        </authorList>
    </citation>
    <scope>NUCLEOTIDE SEQUENCE</scope>
    <source>
        <strain evidence="1">SOSP1-1</strain>
    </source>
</reference>
<keyword evidence="2" id="KW-1185">Reference proteome</keyword>
<dbReference type="AlphaFoldDB" id="A0A8J3MWZ0"/>
<proteinExistence type="predicted"/>
<name>A0A8J3MWZ0_9CHLR</name>